<accession>Q5D9Y3</accession>
<feature type="coiled-coil region" evidence="1">
    <location>
        <begin position="90"/>
        <end position="117"/>
    </location>
</feature>
<evidence type="ECO:0000256" key="1">
    <source>
        <dbReference type="SAM" id="Coils"/>
    </source>
</evidence>
<sequence>MTECQLTQTKKLVHLLEERNETVDQAKRMLAVYKDMMYRVERAQNKLQFSQKKQESLKVNFDRIVKHCSIMEEKINHFIDSYEQQLIGALMNQDKQKEIYERKVDKLTYERRQLDMRILSLTEEVKQKDLQNRELKIINHQLLS</sequence>
<name>Q5D9Y3_SCHJA</name>
<dbReference type="EMBL" id="AY815641">
    <property type="protein sequence ID" value="AAW27373.1"/>
    <property type="molecule type" value="mRNA"/>
</dbReference>
<reference evidence="2" key="1">
    <citation type="submission" date="2004-11" db="EMBL/GenBank/DDBJ databases">
        <title>The full-length cDNA sequences of Schistosoma japonicum genes.</title>
        <authorList>
            <person name="Han Z."/>
        </authorList>
    </citation>
    <scope>NUCLEOTIDE SEQUENCE</scope>
</reference>
<proteinExistence type="evidence at transcript level"/>
<protein>
    <submittedName>
        <fullName evidence="2">SJCHGC03243 protein</fullName>
    </submittedName>
</protein>
<organism evidence="2">
    <name type="scientific">Schistosoma japonicum</name>
    <name type="common">Blood fluke</name>
    <dbReference type="NCBI Taxonomy" id="6182"/>
    <lineage>
        <taxon>Eukaryota</taxon>
        <taxon>Metazoa</taxon>
        <taxon>Spiralia</taxon>
        <taxon>Lophotrochozoa</taxon>
        <taxon>Platyhelminthes</taxon>
        <taxon>Trematoda</taxon>
        <taxon>Digenea</taxon>
        <taxon>Strigeidida</taxon>
        <taxon>Schistosomatoidea</taxon>
        <taxon>Schistosomatidae</taxon>
        <taxon>Schistosoma</taxon>
    </lineage>
</organism>
<dbReference type="AlphaFoldDB" id="Q5D9Y3"/>
<keyword evidence="1" id="KW-0175">Coiled coil</keyword>
<reference evidence="2" key="2">
    <citation type="journal article" date="2006" name="PLoS Pathog.">
        <title>New perspectives on host-parasite interplay by comparative transcriptomic and proteomic analyses of Schistosoma japonicum.</title>
        <authorList>
            <person name="Liu F."/>
            <person name="Lu J."/>
            <person name="Hu W."/>
            <person name="Wang S.Y."/>
            <person name="Cui S.J."/>
            <person name="Chi M."/>
            <person name="Yan Q."/>
            <person name="Wang X.R."/>
            <person name="Song H.D."/>
            <person name="Xu X.N."/>
            <person name="Wang J.J."/>
            <person name="Zhang X.L."/>
            <person name="Zhang X."/>
            <person name="Wang Z.Q."/>
            <person name="Xue C.L."/>
            <person name="Brindley P.J."/>
            <person name="McManus D.P."/>
            <person name="Yang P.Y."/>
            <person name="Feng Z."/>
            <person name="Chen Z."/>
            <person name="Han Z.G."/>
        </authorList>
    </citation>
    <scope>NUCLEOTIDE SEQUENCE</scope>
</reference>
<evidence type="ECO:0000313" key="2">
    <source>
        <dbReference type="EMBL" id="AAW27373.1"/>
    </source>
</evidence>